<accession>A0A6J4N3D1</accession>
<name>A0A6J4N3D1_9BACT</name>
<reference evidence="1" key="1">
    <citation type="submission" date="2020-02" db="EMBL/GenBank/DDBJ databases">
        <authorList>
            <person name="Meier V. D."/>
        </authorList>
    </citation>
    <scope>NUCLEOTIDE SEQUENCE</scope>
    <source>
        <strain evidence="1">AVDCRST_MAG89</strain>
    </source>
</reference>
<sequence length="104" mass="11053">MRTLTCTVLFVAASSCTHDSRGTERVPARLLLRNDTAQIALPSTVHRGQSFTVTVTTFAGGCRQQSAGTDVSVRGSVAVVPLWRRPSSRIGGTPDDAAAPCMHR</sequence>
<proteinExistence type="predicted"/>
<dbReference type="AlphaFoldDB" id="A0A6J4N3D1"/>
<organism evidence="1">
    <name type="scientific">uncultured Gemmatimonadota bacterium</name>
    <dbReference type="NCBI Taxonomy" id="203437"/>
    <lineage>
        <taxon>Bacteria</taxon>
        <taxon>Pseudomonadati</taxon>
        <taxon>Gemmatimonadota</taxon>
        <taxon>environmental samples</taxon>
    </lineage>
</organism>
<evidence type="ECO:0000313" key="1">
    <source>
        <dbReference type="EMBL" id="CAA9373871.1"/>
    </source>
</evidence>
<gene>
    <name evidence="1" type="ORF">AVDCRST_MAG89-4830</name>
</gene>
<dbReference type="EMBL" id="CADCTV010001015">
    <property type="protein sequence ID" value="CAA9373871.1"/>
    <property type="molecule type" value="Genomic_DNA"/>
</dbReference>
<protein>
    <submittedName>
        <fullName evidence="1">Uncharacterized protein</fullName>
    </submittedName>
</protein>
<dbReference type="PROSITE" id="PS51257">
    <property type="entry name" value="PROKAR_LIPOPROTEIN"/>
    <property type="match status" value="1"/>
</dbReference>